<gene>
    <name evidence="2" type="ORF">JFQ69_01900</name>
</gene>
<dbReference type="InterPro" id="IPR036937">
    <property type="entry name" value="Adhesion_dom_fimbrial_sf"/>
</dbReference>
<feature type="domain" description="Fimbrial-type adhesion" evidence="1">
    <location>
        <begin position="26"/>
        <end position="174"/>
    </location>
</feature>
<dbReference type="Pfam" id="PF00419">
    <property type="entry name" value="Fimbrial"/>
    <property type="match status" value="1"/>
</dbReference>
<comment type="caution">
    <text evidence="2">The sequence shown here is derived from an EMBL/GenBank/DDBJ whole genome shotgun (WGS) entry which is preliminary data.</text>
</comment>
<evidence type="ECO:0000313" key="2">
    <source>
        <dbReference type="EMBL" id="MBJ2116427.1"/>
    </source>
</evidence>
<organism evidence="2 3">
    <name type="scientific">Proteus penneri</name>
    <dbReference type="NCBI Taxonomy" id="102862"/>
    <lineage>
        <taxon>Bacteria</taxon>
        <taxon>Pseudomonadati</taxon>
        <taxon>Pseudomonadota</taxon>
        <taxon>Gammaproteobacteria</taxon>
        <taxon>Enterobacterales</taxon>
        <taxon>Morganellaceae</taxon>
        <taxon>Proteus</taxon>
    </lineage>
</organism>
<reference evidence="2 3" key="1">
    <citation type="submission" date="2020-12" db="EMBL/GenBank/DDBJ databases">
        <title>Enhanced detection system for hospital associated transmission using whole genome sequencing surveillance.</title>
        <authorList>
            <person name="Harrison L.H."/>
            <person name="Van Tyne D."/>
            <person name="Marsh J.W."/>
            <person name="Griffith M.P."/>
            <person name="Snyder D.J."/>
            <person name="Cooper V.S."/>
            <person name="Mustapha M."/>
        </authorList>
    </citation>
    <scope>NUCLEOTIDE SEQUENCE [LARGE SCALE GENOMIC DNA]</scope>
    <source>
        <strain evidence="2 3">PR00195</strain>
    </source>
</reference>
<evidence type="ECO:0000259" key="1">
    <source>
        <dbReference type="Pfam" id="PF00419"/>
    </source>
</evidence>
<dbReference type="InterPro" id="IPR008966">
    <property type="entry name" value="Adhesion_dom_sf"/>
</dbReference>
<keyword evidence="3" id="KW-1185">Reference proteome</keyword>
<protein>
    <submittedName>
        <fullName evidence="2">Type 1 fimbrial protein</fullName>
    </submittedName>
</protein>
<name>A0ABS0VZD9_9GAMM</name>
<dbReference type="Proteomes" id="UP000619976">
    <property type="component" value="Unassembled WGS sequence"/>
</dbReference>
<evidence type="ECO:0000313" key="3">
    <source>
        <dbReference type="Proteomes" id="UP000619976"/>
    </source>
</evidence>
<sequence length="175" mass="19257">MWRFLSLTIILWYGGLPSALAIENLHFHGSLVAKPCVIKPGNELIQLHFGTISEKYIYLNQRTHSQPFSIHLTKCNLNRASLVRVSFTGLESLASPGKLSLDPTSSASGIVIGIEDNAGNLIELNKKPLSSYPIKEGDMSIDLQAYVEGEPKAISQKNIVPGQFNSTVVFNLNYE</sequence>
<proteinExistence type="predicted"/>
<accession>A0ABS0VZD9</accession>
<dbReference type="InterPro" id="IPR050263">
    <property type="entry name" value="Bact_Fimbrial_Adh_Pro"/>
</dbReference>
<dbReference type="EMBL" id="JAEKCB010000001">
    <property type="protein sequence ID" value="MBJ2116427.1"/>
    <property type="molecule type" value="Genomic_DNA"/>
</dbReference>
<dbReference type="SUPFAM" id="SSF49401">
    <property type="entry name" value="Bacterial adhesins"/>
    <property type="match status" value="1"/>
</dbReference>
<dbReference type="Gene3D" id="2.60.40.1090">
    <property type="entry name" value="Fimbrial-type adhesion domain"/>
    <property type="match status" value="1"/>
</dbReference>
<dbReference type="RefSeq" id="WP_115065336.1">
    <property type="nucleotide sequence ID" value="NZ_CAXOKJ010000001.1"/>
</dbReference>
<dbReference type="PANTHER" id="PTHR33420:SF26">
    <property type="entry name" value="FIMBRIAL SUBUNIT"/>
    <property type="match status" value="1"/>
</dbReference>
<dbReference type="PANTHER" id="PTHR33420">
    <property type="entry name" value="FIMBRIAL SUBUNIT ELFA-RELATED"/>
    <property type="match status" value="1"/>
</dbReference>
<dbReference type="InterPro" id="IPR000259">
    <property type="entry name" value="Adhesion_dom_fimbrial"/>
</dbReference>